<reference evidence="7 8" key="1">
    <citation type="submission" date="2017-06" db="EMBL/GenBank/DDBJ databases">
        <title>Cultured bacterium strain Saccharothrix yanglingensis Hhs.015.</title>
        <authorList>
            <person name="Xia Y."/>
        </authorList>
    </citation>
    <scope>NUCLEOTIDE SEQUENCE [LARGE SCALE GENOMIC DNA]</scope>
    <source>
        <strain evidence="7 8">Hhs.015</strain>
    </source>
</reference>
<evidence type="ECO:0000256" key="1">
    <source>
        <dbReference type="ARBA" id="ARBA00005417"/>
    </source>
</evidence>
<evidence type="ECO:0000259" key="6">
    <source>
        <dbReference type="PROSITE" id="PS50893"/>
    </source>
</evidence>
<dbReference type="InterPro" id="IPR003439">
    <property type="entry name" value="ABC_transporter-like_ATP-bd"/>
</dbReference>
<dbReference type="PANTHER" id="PTHR43553">
    <property type="entry name" value="HEAVY METAL TRANSPORTER"/>
    <property type="match status" value="1"/>
</dbReference>
<keyword evidence="8" id="KW-1185">Reference proteome</keyword>
<proteinExistence type="inferred from homology"/>
<feature type="domain" description="ABC transporter" evidence="6">
    <location>
        <begin position="33"/>
        <end position="266"/>
    </location>
</feature>
<name>A0ABU0X7S6_9PSEU</name>
<dbReference type="SUPFAM" id="SSF52540">
    <property type="entry name" value="P-loop containing nucleoside triphosphate hydrolases"/>
    <property type="match status" value="1"/>
</dbReference>
<evidence type="ECO:0000256" key="2">
    <source>
        <dbReference type="ARBA" id="ARBA00022448"/>
    </source>
</evidence>
<dbReference type="InterPro" id="IPR015856">
    <property type="entry name" value="ABC_transpr_CbiO/EcfA_su"/>
</dbReference>
<dbReference type="InterPro" id="IPR027417">
    <property type="entry name" value="P-loop_NTPase"/>
</dbReference>
<comment type="similarity">
    <text evidence="1">Belongs to the ABC transporter superfamily.</text>
</comment>
<dbReference type="PANTHER" id="PTHR43553:SF24">
    <property type="entry name" value="ENERGY-COUPLING FACTOR TRANSPORTER ATP-BINDING PROTEIN ECFA1"/>
    <property type="match status" value="1"/>
</dbReference>
<dbReference type="EMBL" id="NSDM01000010">
    <property type="protein sequence ID" value="MDQ2586669.1"/>
    <property type="molecule type" value="Genomic_DNA"/>
</dbReference>
<protein>
    <submittedName>
        <fullName evidence="7">Cobalt ABC transporter ATP-binding protein</fullName>
    </submittedName>
</protein>
<keyword evidence="3" id="KW-0547">Nucleotide-binding</keyword>
<keyword evidence="2" id="KW-0813">Transport</keyword>
<evidence type="ECO:0000256" key="5">
    <source>
        <dbReference type="SAM" id="MobiDB-lite"/>
    </source>
</evidence>
<evidence type="ECO:0000313" key="7">
    <source>
        <dbReference type="EMBL" id="MDQ2586669.1"/>
    </source>
</evidence>
<dbReference type="Gene3D" id="3.40.50.300">
    <property type="entry name" value="P-loop containing nucleotide triphosphate hydrolases"/>
    <property type="match status" value="1"/>
</dbReference>
<evidence type="ECO:0000313" key="8">
    <source>
        <dbReference type="Proteomes" id="UP001225605"/>
    </source>
</evidence>
<dbReference type="Proteomes" id="UP001225605">
    <property type="component" value="Unassembled WGS sequence"/>
</dbReference>
<gene>
    <name evidence="7" type="ORF">CKY47_22275</name>
</gene>
<keyword evidence="4 7" id="KW-0067">ATP-binding</keyword>
<feature type="region of interest" description="Disordered" evidence="5">
    <location>
        <begin position="1"/>
        <end position="26"/>
    </location>
</feature>
<dbReference type="Pfam" id="PF00005">
    <property type="entry name" value="ABC_tran"/>
    <property type="match status" value="1"/>
</dbReference>
<evidence type="ECO:0000256" key="3">
    <source>
        <dbReference type="ARBA" id="ARBA00022741"/>
    </source>
</evidence>
<feature type="compositionally biased region" description="Low complexity" evidence="5">
    <location>
        <begin position="1"/>
        <end position="10"/>
    </location>
</feature>
<dbReference type="InterPro" id="IPR050095">
    <property type="entry name" value="ECF_ABC_transporter_ATP-bd"/>
</dbReference>
<evidence type="ECO:0000256" key="4">
    <source>
        <dbReference type="ARBA" id="ARBA00022840"/>
    </source>
</evidence>
<dbReference type="CDD" id="cd03225">
    <property type="entry name" value="ABC_cobalt_CbiO_domain1"/>
    <property type="match status" value="1"/>
</dbReference>
<organism evidence="7 8">
    <name type="scientific">Saccharothrix yanglingensis</name>
    <dbReference type="NCBI Taxonomy" id="659496"/>
    <lineage>
        <taxon>Bacteria</taxon>
        <taxon>Bacillati</taxon>
        <taxon>Actinomycetota</taxon>
        <taxon>Actinomycetes</taxon>
        <taxon>Pseudonocardiales</taxon>
        <taxon>Pseudonocardiaceae</taxon>
        <taxon>Saccharothrix</taxon>
    </lineage>
</organism>
<sequence>MAAVAAAARPAARRRRGLRGGPRPDQAGAAVSIVVEDLTFRYGERVTALDGISLTVELGERVAVIGANGAGKSTLARQLNGILTPTGGRVVVNGLDTARHPISRLAAEVGYVFQNPDDQLHARTIGAEVHFGPRNLGFPPARARELVDRALAATGLTDLVDVHPHHLSPARRKLVAVASVLAMDVPIVVLDEPTAGQDRVALDGLGRLVDELTAAGRTVLAITHDLDFCAERFDRVLLLDNGRLLADGPPLEVFARAAERVPQVVRLSRELGWPTAARTVPQFVDLLRRHAAG</sequence>
<dbReference type="InterPro" id="IPR003593">
    <property type="entry name" value="AAA+_ATPase"/>
</dbReference>
<dbReference type="SMART" id="SM00382">
    <property type="entry name" value="AAA"/>
    <property type="match status" value="1"/>
</dbReference>
<comment type="caution">
    <text evidence="7">The sequence shown here is derived from an EMBL/GenBank/DDBJ whole genome shotgun (WGS) entry which is preliminary data.</text>
</comment>
<dbReference type="PROSITE" id="PS50893">
    <property type="entry name" value="ABC_TRANSPORTER_2"/>
    <property type="match status" value="1"/>
</dbReference>
<accession>A0ABU0X7S6</accession>
<dbReference type="GO" id="GO:0005524">
    <property type="term" value="F:ATP binding"/>
    <property type="evidence" value="ECO:0007669"/>
    <property type="project" value="UniProtKB-KW"/>
</dbReference>